<protein>
    <submittedName>
        <fullName evidence="2">Uncharacterized protein</fullName>
    </submittedName>
</protein>
<dbReference type="OrthoDB" id="10444735at2759"/>
<gene>
    <name evidence="2" type="ORF">HYALB_00008114</name>
</gene>
<accession>A0A9N9QCL1</accession>
<proteinExistence type="predicted"/>
<dbReference type="Proteomes" id="UP000701801">
    <property type="component" value="Unassembled WGS sequence"/>
</dbReference>
<evidence type="ECO:0000256" key="1">
    <source>
        <dbReference type="SAM" id="MobiDB-lite"/>
    </source>
</evidence>
<sequence length="248" mass="26424">MASKMLSPSLHLLTRPEDVHPPTSKVDSVLGQKGEGSDTKTATSAVLGAQKPEPTSNKTPAKDGSGKARLINIATTKSKTYNYIMSRQDNMNKMDPLNGKPVTKASNPNSASATAIEKSISNKLVRSWSISLSESHTNAGKSGINTAKSPQCPDLDALLVTSGGTTPSSPTLCASCVSFPTSTVSSVNRLVLISPVRVQSVRNLGLRLVPQTRKENSHKNHRVEMHQLPSIPKAIHCHESRIVVSVSD</sequence>
<dbReference type="AlphaFoldDB" id="A0A9N9QCL1"/>
<comment type="caution">
    <text evidence="2">The sequence shown here is derived from an EMBL/GenBank/DDBJ whole genome shotgun (WGS) entry which is preliminary data.</text>
</comment>
<evidence type="ECO:0000313" key="3">
    <source>
        <dbReference type="Proteomes" id="UP000701801"/>
    </source>
</evidence>
<feature type="region of interest" description="Disordered" evidence="1">
    <location>
        <begin position="1"/>
        <end position="65"/>
    </location>
</feature>
<reference evidence="2" key="1">
    <citation type="submission" date="2021-07" db="EMBL/GenBank/DDBJ databases">
        <authorList>
            <person name="Durling M."/>
        </authorList>
    </citation>
    <scope>NUCLEOTIDE SEQUENCE</scope>
</reference>
<dbReference type="EMBL" id="CAJVRM010000662">
    <property type="protein sequence ID" value="CAG8982622.1"/>
    <property type="molecule type" value="Genomic_DNA"/>
</dbReference>
<organism evidence="2 3">
    <name type="scientific">Hymenoscyphus albidus</name>
    <dbReference type="NCBI Taxonomy" id="595503"/>
    <lineage>
        <taxon>Eukaryota</taxon>
        <taxon>Fungi</taxon>
        <taxon>Dikarya</taxon>
        <taxon>Ascomycota</taxon>
        <taxon>Pezizomycotina</taxon>
        <taxon>Leotiomycetes</taxon>
        <taxon>Helotiales</taxon>
        <taxon>Helotiaceae</taxon>
        <taxon>Hymenoscyphus</taxon>
    </lineage>
</organism>
<keyword evidence="3" id="KW-1185">Reference proteome</keyword>
<evidence type="ECO:0000313" key="2">
    <source>
        <dbReference type="EMBL" id="CAG8982622.1"/>
    </source>
</evidence>
<name>A0A9N9QCL1_9HELO</name>